<dbReference type="PANTHER" id="PTHR10443:SF12">
    <property type="entry name" value="DIPEPTIDASE"/>
    <property type="match status" value="1"/>
</dbReference>
<dbReference type="Proteomes" id="UP000663970">
    <property type="component" value="Unassembled WGS sequence"/>
</dbReference>
<organism evidence="1 2">
    <name type="scientific">Halobacillus kuroshimensis</name>
    <dbReference type="NCBI Taxonomy" id="302481"/>
    <lineage>
        <taxon>Bacteria</taxon>
        <taxon>Bacillati</taxon>
        <taxon>Bacillota</taxon>
        <taxon>Bacilli</taxon>
        <taxon>Bacillales</taxon>
        <taxon>Bacillaceae</taxon>
        <taxon>Halobacillus</taxon>
    </lineage>
</organism>
<protein>
    <submittedName>
        <fullName evidence="1">Dipeptidase</fullName>
    </submittedName>
</protein>
<keyword evidence="2" id="KW-1185">Reference proteome</keyword>
<sequence length="348" mass="38165">MLRFIDGHHDTLLELNDGSDAFFTGLPSAHLDFTRGKKAGFAAGFFAVFAPNPISDPDPGIVHTEAGYMKSLPPILSREYALAATTRSMARFFQLEELSKGTFKTIRTIADLKKAVDGDWMGGILHMEGAEALDNDLDLLYVFYKAGLRSIGPVWSRSNQFGEGVPYGYPSSPDTGPGLTPEGKELVRKCSELGIMVDLSHLNERGFWDVAAISDKPLVATHANVHRICPVSRNLTDPQIDKIGQSAGLIGITYSIDPNMVTPSAEGDPGASLEDIADHIDYVRNRIGVDHVALGSDFDGTMVPDAMKDVTGVPMLLSVLEQRGWKKSELEKLTYKNWIRVLEQTWKE</sequence>
<accession>A0ABS3DTT4</accession>
<dbReference type="InterPro" id="IPR000180">
    <property type="entry name" value="Dipep_AS"/>
</dbReference>
<dbReference type="Gene3D" id="3.20.20.140">
    <property type="entry name" value="Metal-dependent hydrolases"/>
    <property type="match status" value="1"/>
</dbReference>
<gene>
    <name evidence="1" type="ORF">JF544_05890</name>
</gene>
<dbReference type="RefSeq" id="WP_206932858.1">
    <property type="nucleotide sequence ID" value="NZ_JAEKJY010000001.1"/>
</dbReference>
<dbReference type="PROSITE" id="PS51365">
    <property type="entry name" value="RENAL_DIPEPTIDASE_2"/>
    <property type="match status" value="1"/>
</dbReference>
<dbReference type="CDD" id="cd01301">
    <property type="entry name" value="rDP_like"/>
    <property type="match status" value="1"/>
</dbReference>
<reference evidence="1 2" key="1">
    <citation type="submission" date="2020-12" db="EMBL/GenBank/DDBJ databases">
        <title>Oil enriched cultivation method for isolating marine PHA-producing bacteria.</title>
        <authorList>
            <person name="Zheng W."/>
            <person name="Yu S."/>
            <person name="Huang Y."/>
        </authorList>
    </citation>
    <scope>NUCLEOTIDE SEQUENCE [LARGE SCALE GENOMIC DNA]</scope>
    <source>
        <strain evidence="1 2">SY-2-6</strain>
    </source>
</reference>
<dbReference type="InterPro" id="IPR008257">
    <property type="entry name" value="Pept_M19"/>
</dbReference>
<name>A0ABS3DTT4_9BACI</name>
<dbReference type="PROSITE" id="PS00869">
    <property type="entry name" value="RENAL_DIPEPTIDASE_1"/>
    <property type="match status" value="1"/>
</dbReference>
<dbReference type="InterPro" id="IPR032466">
    <property type="entry name" value="Metal_Hydrolase"/>
</dbReference>
<evidence type="ECO:0000313" key="1">
    <source>
        <dbReference type="EMBL" id="MBN8234769.1"/>
    </source>
</evidence>
<dbReference type="EMBL" id="JAEKJY010000001">
    <property type="protein sequence ID" value="MBN8234769.1"/>
    <property type="molecule type" value="Genomic_DNA"/>
</dbReference>
<evidence type="ECO:0000313" key="2">
    <source>
        <dbReference type="Proteomes" id="UP000663970"/>
    </source>
</evidence>
<proteinExistence type="predicted"/>
<dbReference type="PANTHER" id="PTHR10443">
    <property type="entry name" value="MICROSOMAL DIPEPTIDASE"/>
    <property type="match status" value="1"/>
</dbReference>
<comment type="caution">
    <text evidence="1">The sequence shown here is derived from an EMBL/GenBank/DDBJ whole genome shotgun (WGS) entry which is preliminary data.</text>
</comment>
<dbReference type="SUPFAM" id="SSF51556">
    <property type="entry name" value="Metallo-dependent hydrolases"/>
    <property type="match status" value="1"/>
</dbReference>
<dbReference type="Pfam" id="PF01244">
    <property type="entry name" value="Peptidase_M19"/>
    <property type="match status" value="1"/>
</dbReference>